<dbReference type="CDD" id="cd10170">
    <property type="entry name" value="ASKHA_NBD_HSP70"/>
    <property type="match status" value="1"/>
</dbReference>
<dbReference type="Proteomes" id="UP000030651">
    <property type="component" value="Unassembled WGS sequence"/>
</dbReference>
<keyword evidence="2" id="KW-1185">Reference proteome</keyword>
<dbReference type="GeneID" id="19280089"/>
<dbReference type="InParanoid" id="W3WJZ5"/>
<dbReference type="SUPFAM" id="SSF53067">
    <property type="entry name" value="Actin-like ATPase domain"/>
    <property type="match status" value="2"/>
</dbReference>
<gene>
    <name evidence="1" type="ORF">PFICI_15076</name>
</gene>
<dbReference type="AlphaFoldDB" id="W3WJZ5"/>
<accession>W3WJZ5</accession>
<sequence length="590" mass="65602">MTTKKPRKLVVAIDFGTTFSGVAYWLGRDQPDSGNIKVICDWPAIFPYEGERPQVPTKVGYKNDGTIQWGNLASGELQPIQWVKLLLLEQQDLPHYLQHNQSAHLSTARELIQDLGKEAIDVVADYLRELWRHAMTKIKEYEIPAIVDDCVFHIILTVPAIWKGYARQKMQTAAERAGILKPTRRGDVSFSMTSEPEAAAHAILRSGDWRRKEADTGDTILVCDCGGGTVDVISYTLVNSETNELKECVEGDGALCGAVFVDEEFFKLVKGRFNVHFGRGFWDTVPLATIEKAFSTDWENGMKRNLSSSNMLMSFGIAGRNIDLNKKQITACFRKVLERIHILLDKQIEGVINATGAAPKYIFLVGGFGRCQLLFNAICEKYPDSFVIKGASNDEPWSAICRGAALGKAIEICASEENPDAPANPILSRKPRISQGWSHDLHLGEECTTEEFENAEWDNDAGGYVVHGTMAWLVKRGQDVSTHMHKQQYTIALPMDTRGHYSHTAPILESLNMSPPARYLPNGSDIRETGRVVTLTTPVPAEKLPIEQNGWGEDYLAFHYEWHIKVEGASVSGEAFSMGQKIAELAGSEI</sequence>
<protein>
    <recommendedName>
        <fullName evidence="3">Actin-like ATPase domain-containing protein</fullName>
    </recommendedName>
</protein>
<dbReference type="PANTHER" id="PTHR14187">
    <property type="entry name" value="ALPHA KINASE/ELONGATION FACTOR 2 KINASE"/>
    <property type="match status" value="1"/>
</dbReference>
<dbReference type="STRING" id="1229662.W3WJZ5"/>
<evidence type="ECO:0000313" key="1">
    <source>
        <dbReference type="EMBL" id="ETS73131.1"/>
    </source>
</evidence>
<dbReference type="eggNOG" id="KOG0101">
    <property type="taxonomic scope" value="Eukaryota"/>
</dbReference>
<dbReference type="OMA" id="YEAKEAY"/>
<evidence type="ECO:0008006" key="3">
    <source>
        <dbReference type="Google" id="ProtNLM"/>
    </source>
</evidence>
<dbReference type="InterPro" id="IPR043129">
    <property type="entry name" value="ATPase_NBD"/>
</dbReference>
<organism evidence="1 2">
    <name type="scientific">Pestalotiopsis fici (strain W106-1 / CGMCC3.15140)</name>
    <dbReference type="NCBI Taxonomy" id="1229662"/>
    <lineage>
        <taxon>Eukaryota</taxon>
        <taxon>Fungi</taxon>
        <taxon>Dikarya</taxon>
        <taxon>Ascomycota</taxon>
        <taxon>Pezizomycotina</taxon>
        <taxon>Sordariomycetes</taxon>
        <taxon>Xylariomycetidae</taxon>
        <taxon>Amphisphaeriales</taxon>
        <taxon>Sporocadaceae</taxon>
        <taxon>Pestalotiopsis</taxon>
    </lineage>
</organism>
<reference evidence="2" key="1">
    <citation type="journal article" date="2015" name="BMC Genomics">
        <title>Genomic and transcriptomic analysis of the endophytic fungus Pestalotiopsis fici reveals its lifestyle and high potential for synthesis of natural products.</title>
        <authorList>
            <person name="Wang X."/>
            <person name="Zhang X."/>
            <person name="Liu L."/>
            <person name="Xiang M."/>
            <person name="Wang W."/>
            <person name="Sun X."/>
            <person name="Che Y."/>
            <person name="Guo L."/>
            <person name="Liu G."/>
            <person name="Guo L."/>
            <person name="Wang C."/>
            <person name="Yin W.B."/>
            <person name="Stadler M."/>
            <person name="Zhang X."/>
            <person name="Liu X."/>
        </authorList>
    </citation>
    <scope>NUCLEOTIDE SEQUENCE [LARGE SCALE GENOMIC DNA]</scope>
    <source>
        <strain evidence="2">W106-1 / CGMCC3.15140</strain>
    </source>
</reference>
<name>W3WJZ5_PESFW</name>
<dbReference type="HOGENOM" id="CLU_009958_6_1_1"/>
<proteinExistence type="predicted"/>
<dbReference type="PANTHER" id="PTHR14187:SF5">
    <property type="entry name" value="HEAT SHOCK 70 KDA PROTEIN 12A"/>
    <property type="match status" value="1"/>
</dbReference>
<evidence type="ECO:0000313" key="2">
    <source>
        <dbReference type="Proteomes" id="UP000030651"/>
    </source>
</evidence>
<dbReference type="OrthoDB" id="2963168at2759"/>
<dbReference type="EMBL" id="KI912123">
    <property type="protein sequence ID" value="ETS73131.1"/>
    <property type="molecule type" value="Genomic_DNA"/>
</dbReference>
<dbReference type="RefSeq" id="XP_007841848.1">
    <property type="nucleotide sequence ID" value="XM_007843657.1"/>
</dbReference>
<dbReference type="Gene3D" id="3.30.420.40">
    <property type="match status" value="1"/>
</dbReference>
<dbReference type="KEGG" id="pfy:PFICI_15076"/>